<evidence type="ECO:0000256" key="6">
    <source>
        <dbReference type="SAM" id="Phobius"/>
    </source>
</evidence>
<keyword evidence="4 6" id="KW-1133">Transmembrane helix</keyword>
<evidence type="ECO:0000256" key="3">
    <source>
        <dbReference type="ARBA" id="ARBA00022692"/>
    </source>
</evidence>
<proteinExistence type="predicted"/>
<evidence type="ECO:0000313" key="8">
    <source>
        <dbReference type="EMBL" id="GAB16526.1"/>
    </source>
</evidence>
<dbReference type="GO" id="GO:0005886">
    <property type="term" value="C:plasma membrane"/>
    <property type="evidence" value="ECO:0007669"/>
    <property type="project" value="UniProtKB-SubCell"/>
</dbReference>
<evidence type="ECO:0000313" key="9">
    <source>
        <dbReference type="Proteomes" id="UP000035034"/>
    </source>
</evidence>
<comment type="subcellular location">
    <subcellularLocation>
        <location evidence="1">Cell membrane</location>
        <topology evidence="1">Multi-pass membrane protein</topology>
    </subcellularLocation>
</comment>
<dbReference type="Pfam" id="PF07690">
    <property type="entry name" value="MFS_1"/>
    <property type="match status" value="1"/>
</dbReference>
<dbReference type="PANTHER" id="PTHR43124">
    <property type="entry name" value="PURINE EFFLUX PUMP PBUE"/>
    <property type="match status" value="1"/>
</dbReference>
<feature type="transmembrane region" description="Helical" evidence="6">
    <location>
        <begin position="12"/>
        <end position="32"/>
    </location>
</feature>
<protein>
    <submittedName>
        <fullName evidence="8">Putative major facilitator superfamily transporter</fullName>
    </submittedName>
</protein>
<reference evidence="8 9" key="1">
    <citation type="submission" date="2011-12" db="EMBL/GenBank/DDBJ databases">
        <title>Whole genome shotgun sequence of Gordonia effusa NBRC 100432.</title>
        <authorList>
            <person name="Yoshida I."/>
            <person name="Takarada H."/>
            <person name="Hosoyama A."/>
            <person name="Tsuchikane K."/>
            <person name="Katsumata H."/>
            <person name="Yamazaki S."/>
            <person name="Fujita N."/>
        </authorList>
    </citation>
    <scope>NUCLEOTIDE SEQUENCE [LARGE SCALE GENOMIC DNA]</scope>
    <source>
        <strain evidence="8 9">NBRC 100432</strain>
    </source>
</reference>
<dbReference type="EMBL" id="BAEH01000004">
    <property type="protein sequence ID" value="GAB16526.1"/>
    <property type="molecule type" value="Genomic_DNA"/>
</dbReference>
<dbReference type="InterPro" id="IPR020846">
    <property type="entry name" value="MFS_dom"/>
</dbReference>
<keyword evidence="5 6" id="KW-0472">Membrane</keyword>
<feature type="transmembrane region" description="Helical" evidence="6">
    <location>
        <begin position="117"/>
        <end position="138"/>
    </location>
</feature>
<feature type="transmembrane region" description="Helical" evidence="6">
    <location>
        <begin position="44"/>
        <end position="66"/>
    </location>
</feature>
<keyword evidence="3 6" id="KW-0812">Transmembrane</keyword>
<dbReference type="PANTHER" id="PTHR43124:SF3">
    <property type="entry name" value="CHLORAMPHENICOL EFFLUX PUMP RV0191"/>
    <property type="match status" value="1"/>
</dbReference>
<evidence type="ECO:0000259" key="7">
    <source>
        <dbReference type="PROSITE" id="PS50850"/>
    </source>
</evidence>
<keyword evidence="9" id="KW-1185">Reference proteome</keyword>
<keyword evidence="2" id="KW-1003">Cell membrane</keyword>
<dbReference type="RefSeq" id="WP_007315864.1">
    <property type="nucleotide sequence ID" value="NZ_BAEH01000004.1"/>
</dbReference>
<evidence type="ECO:0000256" key="2">
    <source>
        <dbReference type="ARBA" id="ARBA00022475"/>
    </source>
</evidence>
<feature type="transmembrane region" description="Helical" evidence="6">
    <location>
        <begin position="72"/>
        <end position="97"/>
    </location>
</feature>
<comment type="caution">
    <text evidence="8">The sequence shown here is derived from an EMBL/GenBank/DDBJ whole genome shotgun (WGS) entry which is preliminary data.</text>
</comment>
<dbReference type="InterPro" id="IPR036259">
    <property type="entry name" value="MFS_trans_sf"/>
</dbReference>
<evidence type="ECO:0000256" key="5">
    <source>
        <dbReference type="ARBA" id="ARBA00023136"/>
    </source>
</evidence>
<name>H0QUM5_9ACTN</name>
<dbReference type="GO" id="GO:0022857">
    <property type="term" value="F:transmembrane transporter activity"/>
    <property type="evidence" value="ECO:0007669"/>
    <property type="project" value="InterPro"/>
</dbReference>
<dbReference type="PROSITE" id="PS50850">
    <property type="entry name" value="MFS"/>
    <property type="match status" value="1"/>
</dbReference>
<organism evidence="8 9">
    <name type="scientific">Gordonia effusa NBRC 100432</name>
    <dbReference type="NCBI Taxonomy" id="1077974"/>
    <lineage>
        <taxon>Bacteria</taxon>
        <taxon>Bacillati</taxon>
        <taxon>Actinomycetota</taxon>
        <taxon>Actinomycetes</taxon>
        <taxon>Mycobacteriales</taxon>
        <taxon>Gordoniaceae</taxon>
        <taxon>Gordonia</taxon>
    </lineage>
</organism>
<dbReference type="SUPFAM" id="SSF103473">
    <property type="entry name" value="MFS general substrate transporter"/>
    <property type="match status" value="1"/>
</dbReference>
<gene>
    <name evidence="8" type="ORF">GOEFS_004_00410</name>
</gene>
<evidence type="ECO:0000256" key="4">
    <source>
        <dbReference type="ARBA" id="ARBA00022989"/>
    </source>
</evidence>
<dbReference type="InterPro" id="IPR050189">
    <property type="entry name" value="MFS_Efflux_Transporters"/>
</dbReference>
<evidence type="ECO:0000256" key="1">
    <source>
        <dbReference type="ARBA" id="ARBA00004651"/>
    </source>
</evidence>
<dbReference type="InterPro" id="IPR011701">
    <property type="entry name" value="MFS"/>
</dbReference>
<feature type="domain" description="Major facilitator superfamily (MFS) profile" evidence="7">
    <location>
        <begin position="1"/>
        <end position="167"/>
    </location>
</feature>
<dbReference type="Gene3D" id="1.20.1250.20">
    <property type="entry name" value="MFS general substrate transporter like domains"/>
    <property type="match status" value="1"/>
</dbReference>
<dbReference type="eggNOG" id="COG2814">
    <property type="taxonomic scope" value="Bacteria"/>
</dbReference>
<dbReference type="AlphaFoldDB" id="H0QUM5"/>
<dbReference type="STRING" id="1077974.GOEFS_004_00410"/>
<accession>H0QUM5</accession>
<sequence length="167" mass="17354">MTVASSYTEVLLARVVIGVTIGGFWALAIGVAGELVHRRHLGRAITLVNAGVITAMVIAIPAGTFITETSTWRVAFALAAALTGLALTLQVLALPALPPHTAVRPRQLLAVVRRGRVVAGLAAIALIAAGHFAAFTYIKSAAQETGGFDAPLTHAASPDLRSRCRSR</sequence>
<dbReference type="Proteomes" id="UP000035034">
    <property type="component" value="Unassembled WGS sequence"/>
</dbReference>